<dbReference type="Gene3D" id="2.60.200.20">
    <property type="match status" value="1"/>
</dbReference>
<dbReference type="RefSeq" id="WP_025292139.1">
    <property type="nucleotide sequence ID" value="NZ_CP006644.1"/>
</dbReference>
<protein>
    <submittedName>
        <fullName evidence="11">Uncharacterized protein</fullName>
    </submittedName>
</protein>
<gene>
    <name evidence="11" type="ORF">NX02_11000</name>
</gene>
<dbReference type="GO" id="GO:0046872">
    <property type="term" value="F:metal ion binding"/>
    <property type="evidence" value="ECO:0007669"/>
    <property type="project" value="UniProtKB-KW"/>
</dbReference>
<dbReference type="PANTHER" id="PTHR39425">
    <property type="entry name" value="LIPOPROTEIN CYTOCHROME C"/>
    <property type="match status" value="1"/>
</dbReference>
<proteinExistence type="predicted"/>
<dbReference type="Pfam" id="PF14522">
    <property type="entry name" value="Cytochrome_C7"/>
    <property type="match status" value="1"/>
</dbReference>
<dbReference type="CDD" id="cd08168">
    <property type="entry name" value="Cytochrom_C3"/>
    <property type="match status" value="2"/>
</dbReference>
<keyword evidence="8" id="KW-0472">Membrane</keyword>
<comment type="subcellular location">
    <subcellularLocation>
        <location evidence="2">Cell envelope</location>
    </subcellularLocation>
</comment>
<dbReference type="InterPro" id="IPR036280">
    <property type="entry name" value="Multihaem_cyt_sf"/>
</dbReference>
<dbReference type="STRING" id="1123269.NX02_11000"/>
<evidence type="ECO:0000313" key="12">
    <source>
        <dbReference type="Proteomes" id="UP000018851"/>
    </source>
</evidence>
<dbReference type="HOGENOM" id="CLU_474004_0_0_5"/>
<dbReference type="PATRIC" id="fig|1123269.5.peg.2138"/>
<dbReference type="SUPFAM" id="SSF49879">
    <property type="entry name" value="SMAD/FHA domain"/>
    <property type="match status" value="1"/>
</dbReference>
<dbReference type="InterPro" id="IPR029467">
    <property type="entry name" value="Cyt_c7-like"/>
</dbReference>
<keyword evidence="6" id="KW-0249">Electron transport</keyword>
<name>W0ABM7_9SPHN</name>
<organism evidence="11 12">
    <name type="scientific">Sphingomonas sanxanigenens DSM 19645 = NX02</name>
    <dbReference type="NCBI Taxonomy" id="1123269"/>
    <lineage>
        <taxon>Bacteria</taxon>
        <taxon>Pseudomonadati</taxon>
        <taxon>Pseudomonadota</taxon>
        <taxon>Alphaproteobacteria</taxon>
        <taxon>Sphingomonadales</taxon>
        <taxon>Sphingomonadaceae</taxon>
        <taxon>Sphingomonas</taxon>
    </lineage>
</organism>
<dbReference type="Gene3D" id="3.90.10.10">
    <property type="entry name" value="Cytochrome C3"/>
    <property type="match status" value="3"/>
</dbReference>
<keyword evidence="12" id="KW-1185">Reference proteome</keyword>
<dbReference type="GO" id="GO:0030313">
    <property type="term" value="C:cell envelope"/>
    <property type="evidence" value="ECO:0007669"/>
    <property type="project" value="UniProtKB-SubCell"/>
</dbReference>
<dbReference type="Pfam" id="PF14537">
    <property type="entry name" value="Cytochrom_c3_2"/>
    <property type="match status" value="1"/>
</dbReference>
<dbReference type="Proteomes" id="UP000018851">
    <property type="component" value="Chromosome"/>
</dbReference>
<keyword evidence="4" id="KW-0349">Heme</keyword>
<dbReference type="OrthoDB" id="7387371at2"/>
<dbReference type="eggNOG" id="COG1716">
    <property type="taxonomic scope" value="Bacteria"/>
</dbReference>
<feature type="domain" description="Cytochrome c7-like" evidence="9">
    <location>
        <begin position="513"/>
        <end position="570"/>
    </location>
</feature>
<accession>W0ABM7</accession>
<dbReference type="PANTHER" id="PTHR39425:SF1">
    <property type="entry name" value="CYTOCHROME C7-LIKE DOMAIN-CONTAINING PROTEIN"/>
    <property type="match status" value="1"/>
</dbReference>
<evidence type="ECO:0000256" key="2">
    <source>
        <dbReference type="ARBA" id="ARBA00004196"/>
    </source>
</evidence>
<keyword evidence="8" id="KW-0812">Transmembrane</keyword>
<evidence type="ECO:0000313" key="11">
    <source>
        <dbReference type="EMBL" id="AHE53912.1"/>
    </source>
</evidence>
<dbReference type="InterPro" id="IPR008984">
    <property type="entry name" value="SMAD_FHA_dom_sf"/>
</dbReference>
<evidence type="ECO:0000256" key="5">
    <source>
        <dbReference type="ARBA" id="ARBA00022723"/>
    </source>
</evidence>
<evidence type="ECO:0000256" key="7">
    <source>
        <dbReference type="ARBA" id="ARBA00023004"/>
    </source>
</evidence>
<keyword evidence="8" id="KW-1133">Transmembrane helix</keyword>
<evidence type="ECO:0000256" key="1">
    <source>
        <dbReference type="ARBA" id="ARBA00001926"/>
    </source>
</evidence>
<feature type="transmembrane region" description="Helical" evidence="8">
    <location>
        <begin position="142"/>
        <end position="162"/>
    </location>
</feature>
<dbReference type="SUPFAM" id="SSF48695">
    <property type="entry name" value="Multiheme cytochromes"/>
    <property type="match status" value="1"/>
</dbReference>
<evidence type="ECO:0000256" key="3">
    <source>
        <dbReference type="ARBA" id="ARBA00022448"/>
    </source>
</evidence>
<keyword evidence="5" id="KW-0479">Metal-binding</keyword>
<reference evidence="11 12" key="1">
    <citation type="submission" date="2013-07" db="EMBL/GenBank/DDBJ databases">
        <title>Completed genome of Sphingomonas sanxanigenens NX02.</title>
        <authorList>
            <person name="Ma T."/>
            <person name="Huang H."/>
            <person name="Wu M."/>
            <person name="Li X."/>
            <person name="Li G."/>
        </authorList>
    </citation>
    <scope>NUCLEOTIDE SEQUENCE [LARGE SCALE GENOMIC DNA]</scope>
    <source>
        <strain evidence="11 12">NX02</strain>
    </source>
</reference>
<evidence type="ECO:0000256" key="6">
    <source>
        <dbReference type="ARBA" id="ARBA00022982"/>
    </source>
</evidence>
<keyword evidence="3" id="KW-0813">Transport</keyword>
<evidence type="ECO:0000256" key="8">
    <source>
        <dbReference type="SAM" id="Phobius"/>
    </source>
</evidence>
<sequence length="602" mass="65444">MTFVVRQISRTADGREIVRDALVEGDSLVIGRGAENGIPLPDLAVDRQHARVTALGGQRLLIESIGGLGFEIEGRPTMREEVDAGRGAELRFGSHRLTLSSVDGRPLFAVERIEAVSDSAEDRDRSKVFTLQSLLPGKRLSAYGYILLVLAVFLAWPIYSYVTYKGVAERPKTFHGDKMWESGKLSLAHKSLEKDCQACHVNAFESVRDESCIACHEDTHDHAPAARLANAKAPPGLGGQIQHQFKVAFNVPEGSCVECHTEHEGAGPMQPTAQKFCADCHGSLNTRLKDTKLLNAADFGTAHPEFHPAVVVQPGDKPLLRRVSLADAPRENNGLKFPHALHMSKTGGVARMGQTMAGEFGFGASLQCKDCHKATPDGVRFRPVEMEQSCGMCHSLAFDSIGGTVRTLRHGEPQQVAADLRALYRSTGPVRPINLGGQARRLPGDYQASRTQSIFASAVLQRPARAEDAIRAVFSPGGACYDCHVVTQARGPSVVGFNVGDVVQPMRYMQKGWFDHEAHKAEKCESCHTKATASRSAGDLLLPDIKSCRTCHGGEQARAEVPSSCAMCHDYHADDGAPWVSTLTRDSRKGRRQPRAVPVARR</sequence>
<dbReference type="InterPro" id="IPR012286">
    <property type="entry name" value="Tetrahaem_cytochrome"/>
</dbReference>
<evidence type="ECO:0000256" key="4">
    <source>
        <dbReference type="ARBA" id="ARBA00022617"/>
    </source>
</evidence>
<dbReference type="AlphaFoldDB" id="W0ABM7"/>
<feature type="domain" description="Tetrahaem cytochrome" evidence="10">
    <location>
        <begin position="188"/>
        <end position="281"/>
    </location>
</feature>
<dbReference type="CDD" id="cd00060">
    <property type="entry name" value="FHA"/>
    <property type="match status" value="1"/>
</dbReference>
<keyword evidence="7" id="KW-0408">Iron</keyword>
<dbReference type="KEGG" id="ssan:NX02_11000"/>
<dbReference type="EMBL" id="CP006644">
    <property type="protein sequence ID" value="AHE53912.1"/>
    <property type="molecule type" value="Genomic_DNA"/>
</dbReference>
<evidence type="ECO:0000259" key="10">
    <source>
        <dbReference type="Pfam" id="PF14537"/>
    </source>
</evidence>
<evidence type="ECO:0000259" key="9">
    <source>
        <dbReference type="Pfam" id="PF14522"/>
    </source>
</evidence>
<comment type="cofactor">
    <cofactor evidence="1">
        <name>heme c</name>
        <dbReference type="ChEBI" id="CHEBI:61717"/>
    </cofactor>
</comment>